<feature type="transmembrane region" description="Helical" evidence="1">
    <location>
        <begin position="6"/>
        <end position="29"/>
    </location>
</feature>
<evidence type="ECO:0000259" key="2">
    <source>
        <dbReference type="PROSITE" id="PS50035"/>
    </source>
</evidence>
<protein>
    <submittedName>
        <fullName evidence="3">Cardiolipin synthase</fullName>
        <ecNumber evidence="3">2.7.8.-</ecNumber>
    </submittedName>
</protein>
<dbReference type="EMBL" id="LT906453">
    <property type="protein sequence ID" value="SNV18249.1"/>
    <property type="molecule type" value="Genomic_DNA"/>
</dbReference>
<evidence type="ECO:0000313" key="4">
    <source>
        <dbReference type="Proteomes" id="UP000242637"/>
    </source>
</evidence>
<dbReference type="EC" id="2.7.8.-" evidence="3"/>
<keyword evidence="1" id="KW-0472">Membrane</keyword>
<evidence type="ECO:0000313" key="3">
    <source>
        <dbReference type="EMBL" id="SNV18249.1"/>
    </source>
</evidence>
<dbReference type="GO" id="GO:0032049">
    <property type="term" value="P:cardiolipin biosynthetic process"/>
    <property type="evidence" value="ECO:0007669"/>
    <property type="project" value="UniProtKB-ARBA"/>
</dbReference>
<dbReference type="SMART" id="SM00155">
    <property type="entry name" value="PLDc"/>
    <property type="match status" value="2"/>
</dbReference>
<keyword evidence="4" id="KW-1185">Reference proteome</keyword>
<feature type="domain" description="PLD phosphodiesterase" evidence="2">
    <location>
        <begin position="322"/>
        <end position="349"/>
    </location>
</feature>
<dbReference type="SUPFAM" id="SSF56024">
    <property type="entry name" value="Phospholipase D/nuclease"/>
    <property type="match status" value="2"/>
</dbReference>
<reference evidence="3 4" key="1">
    <citation type="submission" date="2017-06" db="EMBL/GenBank/DDBJ databases">
        <authorList>
            <consortium name="Pathogen Informatics"/>
        </authorList>
    </citation>
    <scope>NUCLEOTIDE SEQUENCE [LARGE SCALE GENOMIC DNA]</scope>
    <source>
        <strain evidence="3 4">NCTC13039</strain>
    </source>
</reference>
<dbReference type="InterPro" id="IPR001736">
    <property type="entry name" value="PLipase_D/transphosphatidylase"/>
</dbReference>
<dbReference type="KEGG" id="dco:SAMEA4475696_0404"/>
<organism evidence="3 4">
    <name type="scientific">Dermatophilus congolensis</name>
    <dbReference type="NCBI Taxonomy" id="1863"/>
    <lineage>
        <taxon>Bacteria</taxon>
        <taxon>Bacillati</taxon>
        <taxon>Actinomycetota</taxon>
        <taxon>Actinomycetes</taxon>
        <taxon>Micrococcales</taxon>
        <taxon>Dermatophilaceae</taxon>
        <taxon>Dermatophilus</taxon>
    </lineage>
</organism>
<dbReference type="InterPro" id="IPR025202">
    <property type="entry name" value="PLD-like_dom"/>
</dbReference>
<dbReference type="OrthoDB" id="9762009at2"/>
<dbReference type="Proteomes" id="UP000242637">
    <property type="component" value="Chromosome 1"/>
</dbReference>
<evidence type="ECO:0000256" key="1">
    <source>
        <dbReference type="SAM" id="Phobius"/>
    </source>
</evidence>
<proteinExistence type="predicted"/>
<sequence length="409" mass="46441">MGHAVKVAAVTSLAIQAGTVAGLIAFDAYKKRGRRKRVQFTRPGTFENRVGENSVQIFTYGADLYEEMISDIEKAKHSVLLETYLWKSDEVGTRFRDALNDAARRGVEVKVIFDGMGNLVVNPFFYKFDPSVQVFRLPIFRPQFIFNPIDFSGLTHRKMLIVDHECAYVGGYNLGSLYATQWRDTHVKLTGPETWELQHSFRVVWNRLAARGRGREAMSRIDSNEAWDSKIRSVDNIPARRTYPIRSMYLSAIDKADDHIFLTTAYFIPDQQVLDALIQASQRGVDVRILIPKDSNHILADFVSRGYWRRLLDAGVTVLLYEDAMIHAKTMTVDGKWSTIGTANIDRLSLSFNYEVNTEITDAGVAASMEKIFHADAGNAHALTREEWQQRHRLARFAEIVVAPFAPLM</sequence>
<dbReference type="AlphaFoldDB" id="A0A239V8J1"/>
<gene>
    <name evidence="3" type="primary">cls</name>
    <name evidence="3" type="ORF">SAMEA4475696_00404</name>
</gene>
<dbReference type="CDD" id="cd09112">
    <property type="entry name" value="PLDc_CLS_2"/>
    <property type="match status" value="1"/>
</dbReference>
<dbReference type="STRING" id="1121387.GCA_000429885_01311"/>
<dbReference type="PROSITE" id="PS50035">
    <property type="entry name" value="PLD"/>
    <property type="match status" value="2"/>
</dbReference>
<feature type="domain" description="PLD phosphodiesterase" evidence="2">
    <location>
        <begin position="151"/>
        <end position="178"/>
    </location>
</feature>
<dbReference type="CDD" id="cd09110">
    <property type="entry name" value="PLDc_CLS_1"/>
    <property type="match status" value="1"/>
</dbReference>
<name>A0A239V8J1_9MICO</name>
<keyword evidence="1" id="KW-0812">Transmembrane</keyword>
<dbReference type="PANTHER" id="PTHR21248:SF22">
    <property type="entry name" value="PHOSPHOLIPASE D"/>
    <property type="match status" value="1"/>
</dbReference>
<dbReference type="Gene3D" id="3.30.870.10">
    <property type="entry name" value="Endonuclease Chain A"/>
    <property type="match status" value="2"/>
</dbReference>
<keyword evidence="3" id="KW-0808">Transferase</keyword>
<accession>A0A239V8J1</accession>
<keyword evidence="1" id="KW-1133">Transmembrane helix</keyword>
<dbReference type="GO" id="GO:0030572">
    <property type="term" value="F:phosphatidyltransferase activity"/>
    <property type="evidence" value="ECO:0007669"/>
    <property type="project" value="UniProtKB-ARBA"/>
</dbReference>
<dbReference type="Pfam" id="PF13091">
    <property type="entry name" value="PLDc_2"/>
    <property type="match status" value="2"/>
</dbReference>
<dbReference type="PANTHER" id="PTHR21248">
    <property type="entry name" value="CARDIOLIPIN SYNTHASE"/>
    <property type="match status" value="1"/>
</dbReference>